<gene>
    <name evidence="2" type="ORF">RND71_007769</name>
</gene>
<dbReference type="AlphaFoldDB" id="A0AAE1VTS8"/>
<organism evidence="2 3">
    <name type="scientific">Anisodus tanguticus</name>
    <dbReference type="NCBI Taxonomy" id="243964"/>
    <lineage>
        <taxon>Eukaryota</taxon>
        <taxon>Viridiplantae</taxon>
        <taxon>Streptophyta</taxon>
        <taxon>Embryophyta</taxon>
        <taxon>Tracheophyta</taxon>
        <taxon>Spermatophyta</taxon>
        <taxon>Magnoliopsida</taxon>
        <taxon>eudicotyledons</taxon>
        <taxon>Gunneridae</taxon>
        <taxon>Pentapetalae</taxon>
        <taxon>asterids</taxon>
        <taxon>lamiids</taxon>
        <taxon>Solanales</taxon>
        <taxon>Solanaceae</taxon>
        <taxon>Solanoideae</taxon>
        <taxon>Hyoscyameae</taxon>
        <taxon>Anisodus</taxon>
    </lineage>
</organism>
<evidence type="ECO:0000256" key="1">
    <source>
        <dbReference type="SAM" id="MobiDB-lite"/>
    </source>
</evidence>
<protein>
    <submittedName>
        <fullName evidence="2">Uncharacterized protein</fullName>
    </submittedName>
</protein>
<dbReference type="PANTHER" id="PTHR36027:SF1">
    <property type="entry name" value="MEIOSIS-SPECIFIC PROTEIN ASY3"/>
    <property type="match status" value="1"/>
</dbReference>
<sequence>MRLQGFSDLAHDISVYVPYETDRWTNRKALNSESDKQSPTFALKTADRKSFPGFAPRNNLGQLHGDGHENITSKTEGICKVKSFDGLKREYKSNTPDESSDDAGNVESSPFLESRPNTEEDTQIRFSKPLSMESDSEDSEDSSNIQAGIQSPPSPEIGNTGKQQAPRPNKRLFNKGCANLSGVRGAAASSKEKVRSKLKSVSNQRSAEILKSVAEKIHMQLQNAEFQIQADM</sequence>
<comment type="caution">
    <text evidence="2">The sequence shown here is derived from an EMBL/GenBank/DDBJ whole genome shotgun (WGS) entry which is preliminary data.</text>
</comment>
<reference evidence="2" key="1">
    <citation type="submission" date="2023-12" db="EMBL/GenBank/DDBJ databases">
        <title>Genome assembly of Anisodus tanguticus.</title>
        <authorList>
            <person name="Wang Y.-J."/>
        </authorList>
    </citation>
    <scope>NUCLEOTIDE SEQUENCE</scope>
    <source>
        <strain evidence="2">KB-2021</strain>
        <tissue evidence="2">Leaf</tissue>
    </source>
</reference>
<dbReference type="PANTHER" id="PTHR36027">
    <property type="entry name" value="MEIOSIS-SPECIFIC PROTEIN ASY3"/>
    <property type="match status" value="1"/>
</dbReference>
<proteinExistence type="predicted"/>
<feature type="compositionally biased region" description="Basic and acidic residues" evidence="1">
    <location>
        <begin position="65"/>
        <end position="92"/>
    </location>
</feature>
<dbReference type="InterPro" id="IPR037731">
    <property type="entry name" value="ASY3-like"/>
</dbReference>
<keyword evidence="3" id="KW-1185">Reference proteome</keyword>
<name>A0AAE1VTS8_9SOLA</name>
<accession>A0AAE1VTS8</accession>
<dbReference type="GO" id="GO:0051321">
    <property type="term" value="P:meiotic cell cycle"/>
    <property type="evidence" value="ECO:0007669"/>
    <property type="project" value="InterPro"/>
</dbReference>
<dbReference type="EMBL" id="JAVYJV010000004">
    <property type="protein sequence ID" value="KAK4372385.1"/>
    <property type="molecule type" value="Genomic_DNA"/>
</dbReference>
<feature type="region of interest" description="Disordered" evidence="1">
    <location>
        <begin position="47"/>
        <end position="204"/>
    </location>
</feature>
<evidence type="ECO:0000313" key="2">
    <source>
        <dbReference type="EMBL" id="KAK4372385.1"/>
    </source>
</evidence>
<dbReference type="Proteomes" id="UP001291623">
    <property type="component" value="Unassembled WGS sequence"/>
</dbReference>
<evidence type="ECO:0000313" key="3">
    <source>
        <dbReference type="Proteomes" id="UP001291623"/>
    </source>
</evidence>